<evidence type="ECO:0000256" key="3">
    <source>
        <dbReference type="ARBA" id="ARBA00022552"/>
    </source>
</evidence>
<name>A0A292YCF6_9BACT</name>
<dbReference type="GO" id="GO:0042274">
    <property type="term" value="P:ribosomal small subunit biogenesis"/>
    <property type="evidence" value="ECO:0007669"/>
    <property type="project" value="UniProtKB-UniRule"/>
</dbReference>
<evidence type="ECO:0000256" key="1">
    <source>
        <dbReference type="ARBA" id="ARBA00022490"/>
    </source>
</evidence>
<dbReference type="Gene3D" id="2.30.30.240">
    <property type="entry name" value="PRC-barrel domain"/>
    <property type="match status" value="1"/>
</dbReference>
<evidence type="ECO:0000313" key="8">
    <source>
        <dbReference type="Proteomes" id="UP000217944"/>
    </source>
</evidence>
<comment type="domain">
    <text evidence="5">The PRC barrel domain binds ribosomal protein uS19.</text>
</comment>
<reference evidence="7 8" key="1">
    <citation type="journal article" date="2017" name="Syst. Appl. Microbiol.">
        <title>Lebetimonas natsushimae sp. nov., a novel strictly anaerobic, moderately thermophilic chemoautotroph isolated from a deep-sea hydrothermal vent polychaete nest in the Mid-Okinawa Trough.</title>
        <authorList>
            <person name="Nagata R."/>
            <person name="Takaki Y."/>
            <person name="Tame A."/>
            <person name="Nunoura T."/>
            <person name="Muto H."/>
            <person name="Mino S."/>
            <person name="Sawayama S."/>
            <person name="Takai K."/>
            <person name="Nakagawa S."/>
        </authorList>
    </citation>
    <scope>NUCLEOTIDE SEQUENCE [LARGE SCALE GENOMIC DNA]</scope>
    <source>
        <strain evidence="7 8">HS1857</strain>
    </source>
</reference>
<evidence type="ECO:0000256" key="2">
    <source>
        <dbReference type="ARBA" id="ARBA00022517"/>
    </source>
</evidence>
<dbReference type="Proteomes" id="UP000217944">
    <property type="component" value="Unassembled WGS sequence"/>
</dbReference>
<dbReference type="InterPro" id="IPR011961">
    <property type="entry name" value="RimM"/>
</dbReference>
<evidence type="ECO:0000256" key="5">
    <source>
        <dbReference type="HAMAP-Rule" id="MF_00014"/>
    </source>
</evidence>
<dbReference type="PANTHER" id="PTHR33692:SF1">
    <property type="entry name" value="RIBOSOME MATURATION FACTOR RIMM"/>
    <property type="match status" value="1"/>
</dbReference>
<dbReference type="HAMAP" id="MF_00014">
    <property type="entry name" value="Ribosome_mat_RimM"/>
    <property type="match status" value="1"/>
</dbReference>
<keyword evidence="4 5" id="KW-0143">Chaperone</keyword>
<keyword evidence="2 5" id="KW-0690">Ribosome biogenesis</keyword>
<dbReference type="Pfam" id="PF01782">
    <property type="entry name" value="RimM"/>
    <property type="match status" value="1"/>
</dbReference>
<dbReference type="RefSeq" id="WP_096258302.1">
    <property type="nucleotide sequence ID" value="NZ_BDME01000001.1"/>
</dbReference>
<accession>A0A292YCF6</accession>
<dbReference type="NCBIfam" id="TIGR02273">
    <property type="entry name" value="16S_RimM"/>
    <property type="match status" value="1"/>
</dbReference>
<keyword evidence="3 5" id="KW-0698">rRNA processing</keyword>
<dbReference type="InterPro" id="IPR009000">
    <property type="entry name" value="Transl_B-barrel_sf"/>
</dbReference>
<proteinExistence type="inferred from homology"/>
<dbReference type="GO" id="GO:0005737">
    <property type="term" value="C:cytoplasm"/>
    <property type="evidence" value="ECO:0007669"/>
    <property type="project" value="UniProtKB-SubCell"/>
</dbReference>
<dbReference type="EMBL" id="BDME01000001">
    <property type="protein sequence ID" value="GAX87151.1"/>
    <property type="molecule type" value="Genomic_DNA"/>
</dbReference>
<comment type="subunit">
    <text evidence="5">Binds ribosomal protein uS19.</text>
</comment>
<comment type="function">
    <text evidence="5">An accessory protein needed during the final step in the assembly of 30S ribosomal subunit, possibly for assembly of the head region. Essential for efficient processing of 16S rRNA. May be needed both before and after RbfA during the maturation of 16S rRNA. It has affinity for free ribosomal 30S subunits but not for 70S ribosomes.</text>
</comment>
<comment type="subcellular location">
    <subcellularLocation>
        <location evidence="5">Cytoplasm</location>
    </subcellularLocation>
</comment>
<keyword evidence="1 5" id="KW-0963">Cytoplasm</keyword>
<dbReference type="InterPro" id="IPR036976">
    <property type="entry name" value="RimM_N_sf"/>
</dbReference>
<dbReference type="GO" id="GO:0043022">
    <property type="term" value="F:ribosome binding"/>
    <property type="evidence" value="ECO:0007669"/>
    <property type="project" value="InterPro"/>
</dbReference>
<dbReference type="GO" id="GO:0006364">
    <property type="term" value="P:rRNA processing"/>
    <property type="evidence" value="ECO:0007669"/>
    <property type="project" value="UniProtKB-UniRule"/>
</dbReference>
<protein>
    <recommendedName>
        <fullName evidence="5">Ribosome maturation factor RimM</fullName>
    </recommendedName>
</protein>
<gene>
    <name evidence="5" type="primary">rimM</name>
    <name evidence="7" type="ORF">LNAT_P0446</name>
</gene>
<evidence type="ECO:0000313" key="7">
    <source>
        <dbReference type="EMBL" id="GAX87151.1"/>
    </source>
</evidence>
<evidence type="ECO:0000259" key="6">
    <source>
        <dbReference type="Pfam" id="PF01782"/>
    </source>
</evidence>
<dbReference type="Gene3D" id="2.40.30.60">
    <property type="entry name" value="RimM"/>
    <property type="match status" value="1"/>
</dbReference>
<evidence type="ECO:0000256" key="4">
    <source>
        <dbReference type="ARBA" id="ARBA00023186"/>
    </source>
</evidence>
<dbReference type="GO" id="GO:0005840">
    <property type="term" value="C:ribosome"/>
    <property type="evidence" value="ECO:0007669"/>
    <property type="project" value="InterPro"/>
</dbReference>
<organism evidence="7 8">
    <name type="scientific">Lebetimonas natsushimae</name>
    <dbReference type="NCBI Taxonomy" id="1936991"/>
    <lineage>
        <taxon>Bacteria</taxon>
        <taxon>Pseudomonadati</taxon>
        <taxon>Campylobacterota</taxon>
        <taxon>Epsilonproteobacteria</taxon>
        <taxon>Nautiliales</taxon>
        <taxon>Nautiliaceae</taxon>
        <taxon>Lebetimonas</taxon>
    </lineage>
</organism>
<comment type="caution">
    <text evidence="7">The sequence shown here is derived from an EMBL/GenBank/DDBJ whole genome shotgun (WGS) entry which is preliminary data.</text>
</comment>
<feature type="domain" description="RimM N-terminal" evidence="6">
    <location>
        <begin position="5"/>
        <end position="77"/>
    </location>
</feature>
<keyword evidence="8" id="KW-1185">Reference proteome</keyword>
<dbReference type="AlphaFoldDB" id="A0A292YCF6"/>
<dbReference type="OrthoDB" id="9810331at2"/>
<dbReference type="PANTHER" id="PTHR33692">
    <property type="entry name" value="RIBOSOME MATURATION FACTOR RIMM"/>
    <property type="match status" value="1"/>
</dbReference>
<comment type="similarity">
    <text evidence="5">Belongs to the RimM family.</text>
</comment>
<sequence length="188" mass="22029">MKIPIAKIGKTYGVKGWQKLHLLTDFPEQFKAGVTFESDKITLTIEKIDLKRNLVKFKGYDTPEDAKKLTNRMLYSTTEKTKQEIKLKDDEYFWFDIIGCDVFENEKLKMENGKFVESEEENQIFLGKVIDIERVDVDYLVIKTNDELVKQGFPKRFLIDFKRNVDKVDIESKKIYAKGAIELLESLK</sequence>
<dbReference type="InterPro" id="IPR002676">
    <property type="entry name" value="RimM_N"/>
</dbReference>
<dbReference type="SUPFAM" id="SSF50447">
    <property type="entry name" value="Translation proteins"/>
    <property type="match status" value="1"/>
</dbReference>